<proteinExistence type="inferred from homology"/>
<dbReference type="EMBL" id="JABBPG010000007">
    <property type="protein sequence ID" value="NOU52054.1"/>
    <property type="molecule type" value="Genomic_DNA"/>
</dbReference>
<dbReference type="PANTHER" id="PTHR30469">
    <property type="entry name" value="MULTIDRUG RESISTANCE PROTEIN MDTA"/>
    <property type="match status" value="1"/>
</dbReference>
<evidence type="ECO:0000313" key="5">
    <source>
        <dbReference type="Proteomes" id="UP000586305"/>
    </source>
</evidence>
<comment type="caution">
    <text evidence="4">The sequence shown here is derived from an EMBL/GenBank/DDBJ whole genome shotgun (WGS) entry which is preliminary data.</text>
</comment>
<accession>A0A849VJT4</accession>
<comment type="similarity">
    <text evidence="1">Belongs to the membrane fusion protein (MFP) (TC 8.A.1) family.</text>
</comment>
<dbReference type="SUPFAM" id="SSF111369">
    <property type="entry name" value="HlyD-like secretion proteins"/>
    <property type="match status" value="1"/>
</dbReference>
<dbReference type="InterPro" id="IPR058625">
    <property type="entry name" value="MdtA-like_BSH"/>
</dbReference>
<feature type="coiled-coil region" evidence="2">
    <location>
        <begin position="119"/>
        <end position="167"/>
    </location>
</feature>
<evidence type="ECO:0000256" key="2">
    <source>
        <dbReference type="SAM" id="Coils"/>
    </source>
</evidence>
<dbReference type="AlphaFoldDB" id="A0A849VJT4"/>
<evidence type="ECO:0000259" key="3">
    <source>
        <dbReference type="Pfam" id="PF25917"/>
    </source>
</evidence>
<sequence>MKRIFSSLRVRQAIATVFALFILLVVLDELEKAEQANVMSPATNSEPSLHVASVVEIKPISQLPSLMRLGYVEPLKITEVMSDVSGRIVSVTDSFRKGQLLDKNSALLHVDPLPYRVALANAQSQLLEAKTNLKNAQTQYDANSLVVKSAQSQLKLAELQVKQAEVDLKRTVIALPFDGELVQIKTNLGEYVAQGTSVASALPKTTREIRVPINIEEFDDLEQPLLSKQVEVFSLNKLKSWHGKVTGVSHFSENQQRTLYVSIDSEHSSLPMFGENVYVQLPHKNWPFTYSAPESALTEKFEIWLIDEQNKTARHKLKEFTINDGIVYFPMPNTQFKRVVEFPRSYLSQGMKLAVKTSVPSKEAL</sequence>
<keyword evidence="5" id="KW-1185">Reference proteome</keyword>
<reference evidence="4 5" key="1">
    <citation type="submission" date="2020-04" db="EMBL/GenBank/DDBJ databases">
        <title>Pseudoalteromonas caenipelagi sp. nov., isolated from a tidal flat.</title>
        <authorList>
            <person name="Park S."/>
            <person name="Yoon J.-H."/>
        </authorList>
    </citation>
    <scope>NUCLEOTIDE SEQUENCE [LARGE SCALE GENOMIC DNA]</scope>
    <source>
        <strain evidence="4 5">JBTF-M23</strain>
    </source>
</reference>
<dbReference type="GO" id="GO:1990281">
    <property type="term" value="C:efflux pump complex"/>
    <property type="evidence" value="ECO:0007669"/>
    <property type="project" value="TreeGrafter"/>
</dbReference>
<dbReference type="Proteomes" id="UP000586305">
    <property type="component" value="Unassembled WGS sequence"/>
</dbReference>
<evidence type="ECO:0000256" key="1">
    <source>
        <dbReference type="ARBA" id="ARBA00009477"/>
    </source>
</evidence>
<dbReference type="RefSeq" id="WP_171627107.1">
    <property type="nucleotide sequence ID" value="NZ_JABBPG010000007.1"/>
</dbReference>
<dbReference type="GO" id="GO:0015562">
    <property type="term" value="F:efflux transmembrane transporter activity"/>
    <property type="evidence" value="ECO:0007669"/>
    <property type="project" value="TreeGrafter"/>
</dbReference>
<dbReference type="Pfam" id="PF25917">
    <property type="entry name" value="BSH_RND"/>
    <property type="match status" value="1"/>
</dbReference>
<name>A0A849VJT4_9GAMM</name>
<gene>
    <name evidence="4" type="ORF">HG263_16095</name>
</gene>
<keyword evidence="2" id="KW-0175">Coiled coil</keyword>
<evidence type="ECO:0000313" key="4">
    <source>
        <dbReference type="EMBL" id="NOU52054.1"/>
    </source>
</evidence>
<feature type="domain" description="Multidrug resistance protein MdtA-like barrel-sandwich hybrid" evidence="3">
    <location>
        <begin position="78"/>
        <end position="198"/>
    </location>
</feature>
<organism evidence="4 5">
    <name type="scientific">Pseudoalteromonas caenipelagi</name>
    <dbReference type="NCBI Taxonomy" id="2726988"/>
    <lineage>
        <taxon>Bacteria</taxon>
        <taxon>Pseudomonadati</taxon>
        <taxon>Pseudomonadota</taxon>
        <taxon>Gammaproteobacteria</taxon>
        <taxon>Alteromonadales</taxon>
        <taxon>Pseudoalteromonadaceae</taxon>
        <taxon>Pseudoalteromonas</taxon>
    </lineage>
</organism>
<dbReference type="Gene3D" id="1.10.287.470">
    <property type="entry name" value="Helix hairpin bin"/>
    <property type="match status" value="1"/>
</dbReference>
<dbReference type="Gene3D" id="2.40.50.100">
    <property type="match status" value="1"/>
</dbReference>
<protein>
    <submittedName>
        <fullName evidence="4">HlyD family efflux transporter periplasmic adaptor subunit</fullName>
    </submittedName>
</protein>